<dbReference type="EMBL" id="JAWXYG010000011">
    <property type="protein sequence ID" value="KAK4258836.1"/>
    <property type="molecule type" value="Genomic_DNA"/>
</dbReference>
<evidence type="ECO:0000256" key="1">
    <source>
        <dbReference type="SAM" id="MobiDB-lite"/>
    </source>
</evidence>
<gene>
    <name evidence="2" type="ORF">QN277_005238</name>
</gene>
<evidence type="ECO:0000313" key="2">
    <source>
        <dbReference type="EMBL" id="KAK4258836.1"/>
    </source>
</evidence>
<feature type="region of interest" description="Disordered" evidence="1">
    <location>
        <begin position="24"/>
        <end position="46"/>
    </location>
</feature>
<reference evidence="2" key="1">
    <citation type="submission" date="2023-10" db="EMBL/GenBank/DDBJ databases">
        <title>Chromosome-level genome of the transformable northern wattle, Acacia crassicarpa.</title>
        <authorList>
            <person name="Massaro I."/>
            <person name="Sinha N.R."/>
            <person name="Poethig S."/>
            <person name="Leichty A.R."/>
        </authorList>
    </citation>
    <scope>NUCLEOTIDE SEQUENCE</scope>
    <source>
        <strain evidence="2">Acra3RX</strain>
        <tissue evidence="2">Leaf</tissue>
    </source>
</reference>
<keyword evidence="3" id="KW-1185">Reference proteome</keyword>
<name>A0AAE1MG66_9FABA</name>
<evidence type="ECO:0000313" key="3">
    <source>
        <dbReference type="Proteomes" id="UP001293593"/>
    </source>
</evidence>
<dbReference type="Proteomes" id="UP001293593">
    <property type="component" value="Unassembled WGS sequence"/>
</dbReference>
<proteinExistence type="predicted"/>
<comment type="caution">
    <text evidence="2">The sequence shown here is derived from an EMBL/GenBank/DDBJ whole genome shotgun (WGS) entry which is preliminary data.</text>
</comment>
<sequence length="110" mass="11138">MAALQKTVASCEIDSEVLNHRSGIRSVMNSGPNGRSGDHGGGSGVSVRRSGVRVFRLGGLVVGLRFLSSGGGHGNLAVGLGFGGRSVALGLGVHGDGLSFAVRHSKTKRD</sequence>
<dbReference type="AlphaFoldDB" id="A0AAE1MG66"/>
<organism evidence="2 3">
    <name type="scientific">Acacia crassicarpa</name>
    <name type="common">northern wattle</name>
    <dbReference type="NCBI Taxonomy" id="499986"/>
    <lineage>
        <taxon>Eukaryota</taxon>
        <taxon>Viridiplantae</taxon>
        <taxon>Streptophyta</taxon>
        <taxon>Embryophyta</taxon>
        <taxon>Tracheophyta</taxon>
        <taxon>Spermatophyta</taxon>
        <taxon>Magnoliopsida</taxon>
        <taxon>eudicotyledons</taxon>
        <taxon>Gunneridae</taxon>
        <taxon>Pentapetalae</taxon>
        <taxon>rosids</taxon>
        <taxon>fabids</taxon>
        <taxon>Fabales</taxon>
        <taxon>Fabaceae</taxon>
        <taxon>Caesalpinioideae</taxon>
        <taxon>mimosoid clade</taxon>
        <taxon>Acacieae</taxon>
        <taxon>Acacia</taxon>
    </lineage>
</organism>
<protein>
    <submittedName>
        <fullName evidence="2">Uncharacterized protein</fullName>
    </submittedName>
</protein>
<accession>A0AAE1MG66</accession>